<feature type="signal peptide" evidence="2">
    <location>
        <begin position="1"/>
        <end position="23"/>
    </location>
</feature>
<feature type="compositionally biased region" description="Polar residues" evidence="1">
    <location>
        <begin position="40"/>
        <end position="52"/>
    </location>
</feature>
<name>A0AB73IMA8_9BURK</name>
<sequence>MIKRLVIAAVLCASAAVAAPVFASSGYGPAPHYNPLVGAPSSQRGQSEQTVRAEQAESMASADDAAQSYGGMPDTTSQAGSRAMSGVSIAPYTHH</sequence>
<feature type="region of interest" description="Disordered" evidence="1">
    <location>
        <begin position="33"/>
        <end position="95"/>
    </location>
</feature>
<dbReference type="EMBL" id="JAURTK010000010">
    <property type="protein sequence ID" value="MDP9650517.1"/>
    <property type="molecule type" value="Genomic_DNA"/>
</dbReference>
<dbReference type="RefSeq" id="WP_020070049.1">
    <property type="nucleotide sequence ID" value="NZ_JAURTK010000010.1"/>
</dbReference>
<proteinExistence type="predicted"/>
<dbReference type="AlphaFoldDB" id="A0AB73IMA8"/>
<keyword evidence="2" id="KW-0732">Signal</keyword>
<gene>
    <name evidence="3" type="ORF">J2793_005990</name>
</gene>
<reference evidence="3" key="1">
    <citation type="submission" date="2023-07" db="EMBL/GenBank/DDBJ databases">
        <title>Sorghum-associated microbial communities from plants grown in Nebraska, USA.</title>
        <authorList>
            <person name="Schachtman D."/>
        </authorList>
    </citation>
    <scope>NUCLEOTIDE SEQUENCE</scope>
    <source>
        <strain evidence="3">DS1061</strain>
    </source>
</reference>
<protein>
    <recommendedName>
        <fullName evidence="5">DUF4148 domain-containing protein</fullName>
    </recommendedName>
</protein>
<feature type="chain" id="PRO_5044497317" description="DUF4148 domain-containing protein" evidence="2">
    <location>
        <begin position="24"/>
        <end position="95"/>
    </location>
</feature>
<evidence type="ECO:0000313" key="3">
    <source>
        <dbReference type="EMBL" id="MDP9650517.1"/>
    </source>
</evidence>
<evidence type="ECO:0000313" key="4">
    <source>
        <dbReference type="Proteomes" id="UP001229486"/>
    </source>
</evidence>
<accession>A0AB73IMA8</accession>
<comment type="caution">
    <text evidence="3">The sequence shown here is derived from an EMBL/GenBank/DDBJ whole genome shotgun (WGS) entry which is preliminary data.</text>
</comment>
<evidence type="ECO:0000256" key="1">
    <source>
        <dbReference type="SAM" id="MobiDB-lite"/>
    </source>
</evidence>
<evidence type="ECO:0008006" key="5">
    <source>
        <dbReference type="Google" id="ProtNLM"/>
    </source>
</evidence>
<evidence type="ECO:0000256" key="2">
    <source>
        <dbReference type="SAM" id="SignalP"/>
    </source>
</evidence>
<organism evidence="3 4">
    <name type="scientific">Paraburkholderia caledonica</name>
    <dbReference type="NCBI Taxonomy" id="134536"/>
    <lineage>
        <taxon>Bacteria</taxon>
        <taxon>Pseudomonadati</taxon>
        <taxon>Pseudomonadota</taxon>
        <taxon>Betaproteobacteria</taxon>
        <taxon>Burkholderiales</taxon>
        <taxon>Burkholderiaceae</taxon>
        <taxon>Paraburkholderia</taxon>
    </lineage>
</organism>
<dbReference type="GeneID" id="97038371"/>
<dbReference type="Proteomes" id="UP001229486">
    <property type="component" value="Unassembled WGS sequence"/>
</dbReference>